<dbReference type="Gramene" id="evm.model.07.940">
    <property type="protein sequence ID" value="cds.evm.model.07.940"/>
    <property type="gene ID" value="evm.TU.07.940"/>
</dbReference>
<sequence length="118" mass="13069">MSDLSDSQMLGSGGGVFADEQDQEDSFIPTSIFEEETPVARTATLGPLSSENIERMVQELAELVTIEIRDSESTVSAREHFVHSRHAPDAKVEEMGMIGRFLTTSQRKRKTLKEVGLI</sequence>
<name>A0A803Q736_CANSA</name>
<dbReference type="EMBL" id="UZAU01000650">
    <property type="status" value="NOT_ANNOTATED_CDS"/>
    <property type="molecule type" value="Genomic_DNA"/>
</dbReference>
<feature type="region of interest" description="Disordered" evidence="1">
    <location>
        <begin position="1"/>
        <end position="30"/>
    </location>
</feature>
<dbReference type="Proteomes" id="UP000596661">
    <property type="component" value="Chromosome 7"/>
</dbReference>
<reference evidence="2" key="1">
    <citation type="submission" date="2018-11" db="EMBL/GenBank/DDBJ databases">
        <authorList>
            <person name="Grassa J C."/>
        </authorList>
    </citation>
    <scope>NUCLEOTIDE SEQUENCE [LARGE SCALE GENOMIC DNA]</scope>
</reference>
<organism evidence="2 3">
    <name type="scientific">Cannabis sativa</name>
    <name type="common">Hemp</name>
    <name type="synonym">Marijuana</name>
    <dbReference type="NCBI Taxonomy" id="3483"/>
    <lineage>
        <taxon>Eukaryota</taxon>
        <taxon>Viridiplantae</taxon>
        <taxon>Streptophyta</taxon>
        <taxon>Embryophyta</taxon>
        <taxon>Tracheophyta</taxon>
        <taxon>Spermatophyta</taxon>
        <taxon>Magnoliopsida</taxon>
        <taxon>eudicotyledons</taxon>
        <taxon>Gunneridae</taxon>
        <taxon>Pentapetalae</taxon>
        <taxon>rosids</taxon>
        <taxon>fabids</taxon>
        <taxon>Rosales</taxon>
        <taxon>Cannabaceae</taxon>
        <taxon>Cannabis</taxon>
    </lineage>
</organism>
<protein>
    <submittedName>
        <fullName evidence="2">Uncharacterized protein</fullName>
    </submittedName>
</protein>
<proteinExistence type="predicted"/>
<reference evidence="2" key="2">
    <citation type="submission" date="2021-03" db="UniProtKB">
        <authorList>
            <consortium name="EnsemblPlants"/>
        </authorList>
    </citation>
    <scope>IDENTIFICATION</scope>
</reference>
<evidence type="ECO:0000313" key="3">
    <source>
        <dbReference type="Proteomes" id="UP000596661"/>
    </source>
</evidence>
<accession>A0A803Q736</accession>
<feature type="compositionally biased region" description="Polar residues" evidence="1">
    <location>
        <begin position="1"/>
        <end position="10"/>
    </location>
</feature>
<evidence type="ECO:0000313" key="2">
    <source>
        <dbReference type="EnsemblPlants" id="cds.evm.model.07.940"/>
    </source>
</evidence>
<dbReference type="AlphaFoldDB" id="A0A803Q736"/>
<keyword evidence="3" id="KW-1185">Reference proteome</keyword>
<evidence type="ECO:0000256" key="1">
    <source>
        <dbReference type="SAM" id="MobiDB-lite"/>
    </source>
</evidence>
<dbReference type="EnsemblPlants" id="evm.model.07.940">
    <property type="protein sequence ID" value="cds.evm.model.07.940"/>
    <property type="gene ID" value="evm.TU.07.940"/>
</dbReference>